<reference evidence="3" key="1">
    <citation type="journal article" date="2019" name="Int. J. Syst. Evol. Microbiol.">
        <title>The Global Catalogue of Microorganisms (GCM) 10K type strain sequencing project: providing services to taxonomists for standard genome sequencing and annotation.</title>
        <authorList>
            <consortium name="The Broad Institute Genomics Platform"/>
            <consortium name="The Broad Institute Genome Sequencing Center for Infectious Disease"/>
            <person name="Wu L."/>
            <person name="Ma J."/>
        </authorList>
    </citation>
    <scope>NUCLEOTIDE SEQUENCE [LARGE SCALE GENOMIC DNA]</scope>
    <source>
        <strain evidence="3">CCUG 57508</strain>
    </source>
</reference>
<evidence type="ECO:0000313" key="2">
    <source>
        <dbReference type="EMBL" id="MFD1055002.1"/>
    </source>
</evidence>
<accession>A0ABW3MXP1</accession>
<feature type="transmembrane region" description="Helical" evidence="1">
    <location>
        <begin position="92"/>
        <end position="113"/>
    </location>
</feature>
<keyword evidence="1" id="KW-1133">Transmembrane helix</keyword>
<keyword evidence="1" id="KW-0812">Transmembrane</keyword>
<gene>
    <name evidence="2" type="ORF">ACFQ2V_11855</name>
</gene>
<evidence type="ECO:0000313" key="3">
    <source>
        <dbReference type="Proteomes" id="UP001597046"/>
    </source>
</evidence>
<proteinExistence type="predicted"/>
<keyword evidence="1" id="KW-0472">Membrane</keyword>
<sequence length="157" mass="17310">MPLRGYSTDNRPPTVLDHLLAHPYAITFAVWQVIAGALAVLTTLFSFTVSQAIERLPQPLVAATGILFALGGIQIVRGLLDDDDDLMQGWKIERTGLVLTIAAWLAFFIAIVWSFPSSVLTWLLCLLVGAGAPSLRLWATRREEKRVRARMRRAGVA</sequence>
<protein>
    <submittedName>
        <fullName evidence="2">Uncharacterized protein</fullName>
    </submittedName>
</protein>
<evidence type="ECO:0000256" key="1">
    <source>
        <dbReference type="SAM" id="Phobius"/>
    </source>
</evidence>
<feature type="transmembrane region" description="Helical" evidence="1">
    <location>
        <begin position="60"/>
        <end position="80"/>
    </location>
</feature>
<comment type="caution">
    <text evidence="2">The sequence shown here is derived from an EMBL/GenBank/DDBJ whole genome shotgun (WGS) entry which is preliminary data.</text>
</comment>
<name>A0ABW3MXP1_9MICO</name>
<dbReference type="EMBL" id="JBHTKH010000007">
    <property type="protein sequence ID" value="MFD1055002.1"/>
    <property type="molecule type" value="Genomic_DNA"/>
</dbReference>
<keyword evidence="3" id="KW-1185">Reference proteome</keyword>
<feature type="transmembrane region" description="Helical" evidence="1">
    <location>
        <begin position="119"/>
        <end position="139"/>
    </location>
</feature>
<dbReference type="RefSeq" id="WP_386052906.1">
    <property type="nucleotide sequence ID" value="NZ_JBHTKH010000007.1"/>
</dbReference>
<feature type="transmembrane region" description="Helical" evidence="1">
    <location>
        <begin position="21"/>
        <end position="48"/>
    </location>
</feature>
<dbReference type="Proteomes" id="UP001597046">
    <property type="component" value="Unassembled WGS sequence"/>
</dbReference>
<organism evidence="2 3">
    <name type="scientific">Terrabacter terrigena</name>
    <dbReference type="NCBI Taxonomy" id="574718"/>
    <lineage>
        <taxon>Bacteria</taxon>
        <taxon>Bacillati</taxon>
        <taxon>Actinomycetota</taxon>
        <taxon>Actinomycetes</taxon>
        <taxon>Micrococcales</taxon>
        <taxon>Intrasporangiaceae</taxon>
        <taxon>Terrabacter</taxon>
    </lineage>
</organism>